<evidence type="ECO:0000313" key="5">
    <source>
        <dbReference type="Proteomes" id="UP000691718"/>
    </source>
</evidence>
<keyword evidence="5" id="KW-1185">Reference proteome</keyword>
<dbReference type="OrthoDB" id="8197587at2759"/>
<dbReference type="Pfam" id="PF16042">
    <property type="entry name" value="DUF4794"/>
    <property type="match status" value="1"/>
</dbReference>
<protein>
    <submittedName>
        <fullName evidence="4">(apollo) hypothetical protein</fullName>
    </submittedName>
</protein>
<organism evidence="4 5">
    <name type="scientific">Parnassius apollo</name>
    <name type="common">Apollo butterfly</name>
    <name type="synonym">Papilio apollo</name>
    <dbReference type="NCBI Taxonomy" id="110799"/>
    <lineage>
        <taxon>Eukaryota</taxon>
        <taxon>Metazoa</taxon>
        <taxon>Ecdysozoa</taxon>
        <taxon>Arthropoda</taxon>
        <taxon>Hexapoda</taxon>
        <taxon>Insecta</taxon>
        <taxon>Pterygota</taxon>
        <taxon>Neoptera</taxon>
        <taxon>Endopterygota</taxon>
        <taxon>Lepidoptera</taxon>
        <taxon>Glossata</taxon>
        <taxon>Ditrysia</taxon>
        <taxon>Papilionoidea</taxon>
        <taxon>Papilionidae</taxon>
        <taxon>Parnassiinae</taxon>
        <taxon>Parnassini</taxon>
        <taxon>Parnassius</taxon>
        <taxon>Parnassius</taxon>
    </lineage>
</organism>
<feature type="domain" description="DUF4794" evidence="3">
    <location>
        <begin position="44"/>
        <end position="115"/>
    </location>
</feature>
<dbReference type="AlphaFoldDB" id="A0A8S3W1D1"/>
<name>A0A8S3W1D1_PARAO</name>
<dbReference type="Proteomes" id="UP000691718">
    <property type="component" value="Unassembled WGS sequence"/>
</dbReference>
<dbReference type="InterPro" id="IPR032011">
    <property type="entry name" value="DUF4794"/>
</dbReference>
<comment type="caution">
    <text evidence="4">The sequence shown here is derived from an EMBL/GenBank/DDBJ whole genome shotgun (WGS) entry which is preliminary data.</text>
</comment>
<evidence type="ECO:0000313" key="4">
    <source>
        <dbReference type="EMBL" id="CAG4935202.1"/>
    </source>
</evidence>
<sequence>MKTFACVLLLAAAAVAEPPRYRQARFNSAGQEYRQQDTQQTRDAPYPAAGFRPAVAFNLPTREELSPPSTSYGVPDTSYGAPLNTYAAPQSEYGPPDAEGKSKDDEEKDVENLESVKKDENADKKQKLEEEPRNDAEVVSAQGAYYVLLPNSQLQRVMFQTENDIRNMAYTARLQYKNEDRAPIYVYTAVPQYQSAAYVQLF</sequence>
<dbReference type="EMBL" id="CAJQZP010000058">
    <property type="protein sequence ID" value="CAG4935202.1"/>
    <property type="molecule type" value="Genomic_DNA"/>
</dbReference>
<feature type="compositionally biased region" description="Basic and acidic residues" evidence="1">
    <location>
        <begin position="98"/>
        <end position="136"/>
    </location>
</feature>
<evidence type="ECO:0000256" key="2">
    <source>
        <dbReference type="SAM" id="SignalP"/>
    </source>
</evidence>
<evidence type="ECO:0000256" key="1">
    <source>
        <dbReference type="SAM" id="MobiDB-lite"/>
    </source>
</evidence>
<keyword evidence="2" id="KW-0732">Signal</keyword>
<reference evidence="4" key="1">
    <citation type="submission" date="2021-04" db="EMBL/GenBank/DDBJ databases">
        <authorList>
            <person name="Tunstrom K."/>
        </authorList>
    </citation>
    <scope>NUCLEOTIDE SEQUENCE</scope>
</reference>
<feature type="region of interest" description="Disordered" evidence="1">
    <location>
        <begin position="27"/>
        <end position="136"/>
    </location>
</feature>
<evidence type="ECO:0000259" key="3">
    <source>
        <dbReference type="Pfam" id="PF16042"/>
    </source>
</evidence>
<accession>A0A8S3W1D1</accession>
<gene>
    <name evidence="4" type="ORF">PAPOLLO_LOCUS934</name>
</gene>
<proteinExistence type="predicted"/>
<feature type="chain" id="PRO_5035746200" evidence="2">
    <location>
        <begin position="17"/>
        <end position="202"/>
    </location>
</feature>
<feature type="signal peptide" evidence="2">
    <location>
        <begin position="1"/>
        <end position="16"/>
    </location>
</feature>